<protein>
    <submittedName>
        <fullName evidence="5">Type II secretion system protein</fullName>
    </submittedName>
</protein>
<dbReference type="Gene3D" id="3.30.700.10">
    <property type="entry name" value="Glycoprotein, Type 4 Pilin"/>
    <property type="match status" value="1"/>
</dbReference>
<dbReference type="InterPro" id="IPR045584">
    <property type="entry name" value="Pilin-like"/>
</dbReference>
<evidence type="ECO:0000256" key="3">
    <source>
        <dbReference type="SAM" id="Phobius"/>
    </source>
</evidence>
<evidence type="ECO:0000313" key="6">
    <source>
        <dbReference type="Proteomes" id="UP000435649"/>
    </source>
</evidence>
<dbReference type="NCBIfam" id="TIGR02532">
    <property type="entry name" value="IV_pilin_GFxxxE"/>
    <property type="match status" value="1"/>
</dbReference>
<dbReference type="SUPFAM" id="SSF54523">
    <property type="entry name" value="Pili subunits"/>
    <property type="match status" value="1"/>
</dbReference>
<dbReference type="PRINTS" id="PR00813">
    <property type="entry name" value="BCTERIALGSPG"/>
</dbReference>
<name>A0A844GAW1_9BACT</name>
<keyword evidence="6" id="KW-1185">Reference proteome</keyword>
<dbReference type="Pfam" id="PF07596">
    <property type="entry name" value="SBP_bac_10"/>
    <property type="match status" value="1"/>
</dbReference>
<keyword evidence="3" id="KW-0812">Transmembrane</keyword>
<dbReference type="GO" id="GO:0015628">
    <property type="term" value="P:protein secretion by the type II secretion system"/>
    <property type="evidence" value="ECO:0007669"/>
    <property type="project" value="InterPro"/>
</dbReference>
<reference evidence="5 6" key="1">
    <citation type="submission" date="2019-08" db="EMBL/GenBank/DDBJ databases">
        <title>In-depth cultivation of the pig gut microbiome towards novel bacterial diversity and tailored functional studies.</title>
        <authorList>
            <person name="Wylensek D."/>
            <person name="Hitch T.C.A."/>
            <person name="Clavel T."/>
        </authorList>
    </citation>
    <scope>NUCLEOTIDE SEQUENCE [LARGE SCALE GENOMIC DNA]</scope>
    <source>
        <strain evidence="5 6">BBE-744-WT-12</strain>
    </source>
</reference>
<evidence type="ECO:0000256" key="1">
    <source>
        <dbReference type="ARBA" id="ARBA00022481"/>
    </source>
</evidence>
<dbReference type="EMBL" id="VUNS01000039">
    <property type="protein sequence ID" value="MST99508.1"/>
    <property type="molecule type" value="Genomic_DNA"/>
</dbReference>
<evidence type="ECO:0000256" key="2">
    <source>
        <dbReference type="SAM" id="MobiDB-lite"/>
    </source>
</evidence>
<feature type="transmembrane region" description="Helical" evidence="3">
    <location>
        <begin position="6"/>
        <end position="27"/>
    </location>
</feature>
<feature type="region of interest" description="Disordered" evidence="2">
    <location>
        <begin position="225"/>
        <end position="244"/>
    </location>
</feature>
<evidence type="ECO:0000259" key="4">
    <source>
        <dbReference type="Pfam" id="PF07596"/>
    </source>
</evidence>
<comment type="caution">
    <text evidence="5">The sequence shown here is derived from an EMBL/GenBank/DDBJ whole genome shotgun (WGS) entry which is preliminary data.</text>
</comment>
<keyword evidence="1" id="KW-0488">Methylation</keyword>
<dbReference type="InterPro" id="IPR011453">
    <property type="entry name" value="DUF1559"/>
</dbReference>
<keyword evidence="3" id="KW-1133">Transmembrane helix</keyword>
<sequence>MKKFTLIELLVVIAIIVILAAMLLPALNKARDKSRTISCVSNQKQIGLALGMYNNDFDGFFPKGYSGGIFWSQTVFDCGYLPQSVFACPSILGVGLGVNEFGLDTAKRLRAGTVSGWRWMCVSPGLNAGEMGGYEDTDDSPYLKAGNIKQPSFFIVAAETSGPVARVHNTFEPGRTMVFPHHANGQQLNVIHGDGHVKTYTIVGKPNWWDFCSFVYSEEGPLKGRQYDNNPWTRDGAARSTTNP</sequence>
<proteinExistence type="predicted"/>
<organism evidence="5 6">
    <name type="scientific">Victivallis lenta</name>
    <dbReference type="NCBI Taxonomy" id="2606640"/>
    <lineage>
        <taxon>Bacteria</taxon>
        <taxon>Pseudomonadati</taxon>
        <taxon>Lentisphaerota</taxon>
        <taxon>Lentisphaeria</taxon>
        <taxon>Victivallales</taxon>
        <taxon>Victivallaceae</taxon>
        <taxon>Victivallis</taxon>
    </lineage>
</organism>
<dbReference type="PANTHER" id="PTHR30093:SF2">
    <property type="entry name" value="TYPE II SECRETION SYSTEM PROTEIN H"/>
    <property type="match status" value="1"/>
</dbReference>
<evidence type="ECO:0000313" key="5">
    <source>
        <dbReference type="EMBL" id="MST99508.1"/>
    </source>
</evidence>
<dbReference type="PANTHER" id="PTHR30093">
    <property type="entry name" value="GENERAL SECRETION PATHWAY PROTEIN G"/>
    <property type="match status" value="1"/>
</dbReference>
<dbReference type="RefSeq" id="WP_154420683.1">
    <property type="nucleotide sequence ID" value="NZ_VUNS01000039.1"/>
</dbReference>
<feature type="domain" description="DUF1559" evidence="4">
    <location>
        <begin position="29"/>
        <end position="67"/>
    </location>
</feature>
<dbReference type="InterPro" id="IPR000983">
    <property type="entry name" value="Bac_GSPG_pilin"/>
</dbReference>
<keyword evidence="3" id="KW-0472">Membrane</keyword>
<dbReference type="Proteomes" id="UP000435649">
    <property type="component" value="Unassembled WGS sequence"/>
</dbReference>
<gene>
    <name evidence="5" type="ORF">FYJ85_20990</name>
</gene>
<dbReference type="AlphaFoldDB" id="A0A844GAW1"/>
<dbReference type="GO" id="GO:0015627">
    <property type="term" value="C:type II protein secretion system complex"/>
    <property type="evidence" value="ECO:0007669"/>
    <property type="project" value="InterPro"/>
</dbReference>
<dbReference type="InterPro" id="IPR012902">
    <property type="entry name" value="N_methyl_site"/>
</dbReference>
<accession>A0A844GAW1</accession>